<dbReference type="KEGG" id="cin:100184839"/>
<evidence type="ECO:0000313" key="2">
    <source>
        <dbReference type="Proteomes" id="UP000008144"/>
    </source>
</evidence>
<organism evidence="1 2">
    <name type="scientific">Ciona intestinalis</name>
    <name type="common">Transparent sea squirt</name>
    <name type="synonym">Ascidia intestinalis</name>
    <dbReference type="NCBI Taxonomy" id="7719"/>
    <lineage>
        <taxon>Eukaryota</taxon>
        <taxon>Metazoa</taxon>
        <taxon>Chordata</taxon>
        <taxon>Tunicata</taxon>
        <taxon>Ascidiacea</taxon>
        <taxon>Phlebobranchia</taxon>
        <taxon>Cionidae</taxon>
        <taxon>Ciona</taxon>
    </lineage>
</organism>
<gene>
    <name evidence="1" type="primary">LOC100184839</name>
</gene>
<dbReference type="EMBL" id="EAAA01002394">
    <property type="status" value="NOT_ANNOTATED_CDS"/>
    <property type="molecule type" value="Genomic_DNA"/>
</dbReference>
<sequence length="477" mass="54604">MQESSRPSQFYEGRLNLLQRLETRYYERSNVFANHRVPVIQANQVPRRAPAYVPKHSVTNSSENLHINNEKRLRDRWLQAREDAQQRQEPVVYLPSMPKVINMHGHTTKGIPFQRYVDLIVQNKNSQQPIQPETFAKRKVAKKDQKPTAVNISEMLVVGAQKEDESVINGSVHSMNKHFILPKLAKLPDTFNKGKSRMLQHKTELSKMVKFSEAERILGVQLKRPRLEHEDRKFVHEITKNAENPESSEYKEIKKTNTHDVLPQIELDKTVPDNVSTEVEDDNGSRTTSRSTFRLKELKMPAPVTKIIFENQQTMLKRLENAAINKKNSVKRNRSNKPETIVRNVVPTAYKRVNGVIGSSNSKLTKPLGSVVLNMRSDLKNTKFPDYINFQNSRTGGQSRILLSLKHKQHVASLSDAHFNPYGVPVRNSVMSIRGASSTSWFENVSGNPVYQGPKPTPVAKFRKLGNIQIYLNDSEY</sequence>
<protein>
    <submittedName>
        <fullName evidence="1">Uncharacterized LOC100184839</fullName>
    </submittedName>
</protein>
<dbReference type="Ensembl" id="ENSCINT00000001528.3">
    <property type="protein sequence ID" value="ENSCINP00000001528.3"/>
    <property type="gene ID" value="ENSCING00000011982.2"/>
</dbReference>
<name>F6R1H1_CIOIN</name>
<dbReference type="RefSeq" id="XP_009858954.2">
    <property type="nucleotide sequence ID" value="XM_009860652.3"/>
</dbReference>
<dbReference type="InParanoid" id="F6R1H1"/>
<accession>A0A1W3JPS7</accession>
<dbReference type="GeneID" id="100184839"/>
<reference evidence="1" key="2">
    <citation type="journal article" date="2008" name="Genome Biol.">
        <title>Improved genome assembly and evidence-based global gene model set for the chordate Ciona intestinalis: new insight into intron and operon populations.</title>
        <authorList>
            <person name="Satou Y."/>
            <person name="Mineta K."/>
            <person name="Ogasawara M."/>
            <person name="Sasakura Y."/>
            <person name="Shoguchi E."/>
            <person name="Ueno K."/>
            <person name="Yamada L."/>
            <person name="Matsumoto J."/>
            <person name="Wasserscheid J."/>
            <person name="Dewar K."/>
            <person name="Wiley G.B."/>
            <person name="Macmil S.L."/>
            <person name="Roe B.A."/>
            <person name="Zeller R.W."/>
            <person name="Hastings K.E."/>
            <person name="Lemaire P."/>
            <person name="Lindquist E."/>
            <person name="Endo T."/>
            <person name="Hotta K."/>
            <person name="Inaba K."/>
        </authorList>
    </citation>
    <scope>NUCLEOTIDE SEQUENCE [LARGE SCALE GENOMIC DNA]</scope>
    <source>
        <strain evidence="1">wild type</strain>
    </source>
</reference>
<evidence type="ECO:0000313" key="1">
    <source>
        <dbReference type="Ensembl" id="ENSCINP00000001528.3"/>
    </source>
</evidence>
<reference evidence="1" key="3">
    <citation type="submission" date="2025-08" db="UniProtKB">
        <authorList>
            <consortium name="Ensembl"/>
        </authorList>
    </citation>
    <scope>IDENTIFICATION</scope>
</reference>
<proteinExistence type="predicted"/>
<accession>F6R1H1</accession>
<reference evidence="1" key="4">
    <citation type="submission" date="2025-09" db="UniProtKB">
        <authorList>
            <consortium name="Ensembl"/>
        </authorList>
    </citation>
    <scope>IDENTIFICATION</scope>
</reference>
<dbReference type="HOGENOM" id="CLU_572305_0_0_1"/>
<keyword evidence="2" id="KW-1185">Reference proteome</keyword>
<dbReference type="AlphaFoldDB" id="F6R1H1"/>
<dbReference type="Proteomes" id="UP000008144">
    <property type="component" value="Chromosome 7"/>
</dbReference>
<reference evidence="2" key="1">
    <citation type="journal article" date="2002" name="Science">
        <title>The draft genome of Ciona intestinalis: insights into chordate and vertebrate origins.</title>
        <authorList>
            <person name="Dehal P."/>
            <person name="Satou Y."/>
            <person name="Campbell R.K."/>
            <person name="Chapman J."/>
            <person name="Degnan B."/>
            <person name="De Tomaso A."/>
            <person name="Davidson B."/>
            <person name="Di Gregorio A."/>
            <person name="Gelpke M."/>
            <person name="Goodstein D.M."/>
            <person name="Harafuji N."/>
            <person name="Hastings K.E."/>
            <person name="Ho I."/>
            <person name="Hotta K."/>
            <person name="Huang W."/>
            <person name="Kawashima T."/>
            <person name="Lemaire P."/>
            <person name="Martinez D."/>
            <person name="Meinertzhagen I.A."/>
            <person name="Necula S."/>
            <person name="Nonaka M."/>
            <person name="Putnam N."/>
            <person name="Rash S."/>
            <person name="Saiga H."/>
            <person name="Satake M."/>
            <person name="Terry A."/>
            <person name="Yamada L."/>
            <person name="Wang H.G."/>
            <person name="Awazu S."/>
            <person name="Azumi K."/>
            <person name="Boore J."/>
            <person name="Branno M."/>
            <person name="Chin-Bow S."/>
            <person name="DeSantis R."/>
            <person name="Doyle S."/>
            <person name="Francino P."/>
            <person name="Keys D.N."/>
            <person name="Haga S."/>
            <person name="Hayashi H."/>
            <person name="Hino K."/>
            <person name="Imai K.S."/>
            <person name="Inaba K."/>
            <person name="Kano S."/>
            <person name="Kobayashi K."/>
            <person name="Kobayashi M."/>
            <person name="Lee B.I."/>
            <person name="Makabe K.W."/>
            <person name="Manohar C."/>
            <person name="Matassi G."/>
            <person name="Medina M."/>
            <person name="Mochizuki Y."/>
            <person name="Mount S."/>
            <person name="Morishita T."/>
            <person name="Miura S."/>
            <person name="Nakayama A."/>
            <person name="Nishizaka S."/>
            <person name="Nomoto H."/>
            <person name="Ohta F."/>
            <person name="Oishi K."/>
            <person name="Rigoutsos I."/>
            <person name="Sano M."/>
            <person name="Sasaki A."/>
            <person name="Sasakura Y."/>
            <person name="Shoguchi E."/>
            <person name="Shin-i T."/>
            <person name="Spagnuolo A."/>
            <person name="Stainier D."/>
            <person name="Suzuki M.M."/>
            <person name="Tassy O."/>
            <person name="Takatori N."/>
            <person name="Tokuoka M."/>
            <person name="Yagi K."/>
            <person name="Yoshizaki F."/>
            <person name="Wada S."/>
            <person name="Zhang C."/>
            <person name="Hyatt P.D."/>
            <person name="Larimer F."/>
            <person name="Detter C."/>
            <person name="Doggett N."/>
            <person name="Glavina T."/>
            <person name="Hawkins T."/>
            <person name="Richardson P."/>
            <person name="Lucas S."/>
            <person name="Kohara Y."/>
            <person name="Levine M."/>
            <person name="Satoh N."/>
            <person name="Rokhsar D.S."/>
        </authorList>
    </citation>
    <scope>NUCLEOTIDE SEQUENCE [LARGE SCALE GENOMIC DNA]</scope>
</reference>